<evidence type="ECO:0000313" key="1">
    <source>
        <dbReference type="EMBL" id="KAF3427607.1"/>
    </source>
</evidence>
<dbReference type="Proteomes" id="UP000655588">
    <property type="component" value="Unassembled WGS sequence"/>
</dbReference>
<keyword evidence="2" id="KW-1185">Reference proteome</keyword>
<dbReference type="PANTHER" id="PTHR47771:SF14">
    <property type="entry name" value="RH73259P"/>
    <property type="match status" value="1"/>
</dbReference>
<gene>
    <name evidence="1" type="ORF">E2986_10165</name>
</gene>
<accession>A0A833S563</accession>
<dbReference type="EMBL" id="WNWW01000250">
    <property type="protein sequence ID" value="KAF3427607.1"/>
    <property type="molecule type" value="Genomic_DNA"/>
</dbReference>
<comment type="caution">
    <text evidence="1">The sequence shown here is derived from an EMBL/GenBank/DDBJ whole genome shotgun (WGS) entry which is preliminary data.</text>
</comment>
<sequence>MRTKEKRSRALFGHHPGLEAAKVHRVERRQRWCLPSVMCHLWMPYKYLWGSPIASKRSLVFLWLRGRELGFKEPPEDCDHEDYSDSDEVFILKLLSFNSDKVLSLFLAVSAAITVVDKHEKAKSFASRKHDKRGLVNLEYGVPEHVFGPQEPAPVIESSVPEIGGHLESVIAPVPPPLPPAIPPAAPAVPVPVPQPVPHPFPVAVPQPVPHLVPVPVTRHVPVPVPVDRAVPVPVDRPVPVPVAVPVPKPYPVHVEKIVHVDRPVPVPFERPVHVSVDRPVAVPVPVPKPYPVPFEKVVHVDRPYPVHVAVPYHVPKPYPVPVAIHAHKAHGWFK</sequence>
<proteinExistence type="predicted"/>
<dbReference type="PANTHER" id="PTHR47771">
    <property type="entry name" value="LD27203P-RELATED"/>
    <property type="match status" value="1"/>
</dbReference>
<protein>
    <submittedName>
        <fullName evidence="1">Uncharacterized protein</fullName>
    </submittedName>
</protein>
<dbReference type="AlphaFoldDB" id="A0A833S563"/>
<evidence type="ECO:0000313" key="2">
    <source>
        <dbReference type="Proteomes" id="UP000655588"/>
    </source>
</evidence>
<name>A0A833S563_9HYME</name>
<organism evidence="1 2">
    <name type="scientific">Frieseomelitta varia</name>
    <dbReference type="NCBI Taxonomy" id="561572"/>
    <lineage>
        <taxon>Eukaryota</taxon>
        <taxon>Metazoa</taxon>
        <taxon>Ecdysozoa</taxon>
        <taxon>Arthropoda</taxon>
        <taxon>Hexapoda</taxon>
        <taxon>Insecta</taxon>
        <taxon>Pterygota</taxon>
        <taxon>Neoptera</taxon>
        <taxon>Endopterygota</taxon>
        <taxon>Hymenoptera</taxon>
        <taxon>Apocrita</taxon>
        <taxon>Aculeata</taxon>
        <taxon>Apoidea</taxon>
        <taxon>Anthophila</taxon>
        <taxon>Apidae</taxon>
        <taxon>Frieseomelitta</taxon>
    </lineage>
</organism>
<reference evidence="1" key="1">
    <citation type="submission" date="2019-11" db="EMBL/GenBank/DDBJ databases">
        <title>The nuclear and mitochondrial genomes of Frieseomelitta varia - a highly eusocial stingless bee (Meliponini) with a permanently sterile worker caste.</title>
        <authorList>
            <person name="Freitas F.C.P."/>
            <person name="Lourenco A.P."/>
            <person name="Nunes F.M.F."/>
            <person name="Paschoal A.R."/>
            <person name="Abreu F.C.P."/>
            <person name="Barbin F.O."/>
            <person name="Bataglia L."/>
            <person name="Cardoso-Junior C.A.M."/>
            <person name="Cervoni M.S."/>
            <person name="Silva S.R."/>
            <person name="Dalarmi F."/>
            <person name="Del Lama M.A."/>
            <person name="Depintor T.S."/>
            <person name="Ferreira K.M."/>
            <person name="Goria P.S."/>
            <person name="Jaskot M.C."/>
            <person name="Lago D.C."/>
            <person name="Luna-Lucena D."/>
            <person name="Moda L.M."/>
            <person name="Nascimento L."/>
            <person name="Pedrino M."/>
            <person name="Rabico F.O."/>
            <person name="Sanches F.C."/>
            <person name="Santos D.E."/>
            <person name="Santos C.G."/>
            <person name="Vieira J."/>
            <person name="Lopes T.F."/>
            <person name="Barchuk A.R."/>
            <person name="Hartfelder K."/>
            <person name="Simoes Z.L.P."/>
            <person name="Bitondi M.M.G."/>
            <person name="Pinheiro D.G."/>
        </authorList>
    </citation>
    <scope>NUCLEOTIDE SEQUENCE</scope>
    <source>
        <strain evidence="1">USP_RPSP 00005682</strain>
        <tissue evidence="1">Whole individual</tissue>
    </source>
</reference>